<reference evidence="3 4" key="1">
    <citation type="submission" date="2023-09" db="EMBL/GenBank/DDBJ databases">
        <title>Whole genome shotgun sequencing (WGS) of Bosea sp. ZW T0_25, isolated from stored onions (Allium cepa).</title>
        <authorList>
            <person name="Stoll D.A."/>
            <person name="Huch M."/>
        </authorList>
    </citation>
    <scope>NUCLEOTIDE SEQUENCE [LARGE SCALE GENOMIC DNA]</scope>
    <source>
        <strain evidence="3 4">ZW T0_25</strain>
    </source>
</reference>
<feature type="domain" description="Autotransporter" evidence="2">
    <location>
        <begin position="805"/>
        <end position="1098"/>
    </location>
</feature>
<dbReference type="InterPro" id="IPR011050">
    <property type="entry name" value="Pectin_lyase_fold/virulence"/>
</dbReference>
<dbReference type="Pfam" id="PF18883">
    <property type="entry name" value="AC_1"/>
    <property type="match status" value="1"/>
</dbReference>
<feature type="region of interest" description="Disordered" evidence="1">
    <location>
        <begin position="679"/>
        <end position="734"/>
    </location>
</feature>
<dbReference type="RefSeq" id="WP_316019599.1">
    <property type="nucleotide sequence ID" value="NZ_JAWDID010000028.1"/>
</dbReference>
<dbReference type="NCBIfam" id="TIGR01414">
    <property type="entry name" value="autotrans_barl"/>
    <property type="match status" value="1"/>
</dbReference>
<dbReference type="InterPro" id="IPR006315">
    <property type="entry name" value="OM_autotransptr_brl_dom"/>
</dbReference>
<evidence type="ECO:0000259" key="2">
    <source>
        <dbReference type="PROSITE" id="PS51208"/>
    </source>
</evidence>
<protein>
    <submittedName>
        <fullName evidence="3">Autotransporter domain-containing protein</fullName>
    </submittedName>
</protein>
<evidence type="ECO:0000256" key="1">
    <source>
        <dbReference type="SAM" id="MobiDB-lite"/>
    </source>
</evidence>
<proteinExistence type="predicted"/>
<dbReference type="EMBL" id="JAWDID010000028">
    <property type="protein sequence ID" value="MDU0341787.1"/>
    <property type="molecule type" value="Genomic_DNA"/>
</dbReference>
<organism evidence="3 4">
    <name type="scientific">Bosea rubneri</name>
    <dbReference type="NCBI Taxonomy" id="3075434"/>
    <lineage>
        <taxon>Bacteria</taxon>
        <taxon>Pseudomonadati</taxon>
        <taxon>Pseudomonadota</taxon>
        <taxon>Alphaproteobacteria</taxon>
        <taxon>Hyphomicrobiales</taxon>
        <taxon>Boseaceae</taxon>
        <taxon>Bosea</taxon>
    </lineage>
</organism>
<dbReference type="InterPro" id="IPR012332">
    <property type="entry name" value="Autotransporter_pectin_lyase_C"/>
</dbReference>
<dbReference type="InterPro" id="IPR005546">
    <property type="entry name" value="Autotransporte_beta"/>
</dbReference>
<name>A0ABU3SBM2_9HYPH</name>
<sequence length="1098" mass="111039">MNFTMTGPATITVPNAAVVHNGILAEVTGNAASGTAAVSDTTVINNNTTYPSIGVYMLISSFSSAGSGTLTMTGTNSVTTANGTSVETNVRGTGSATTNISGTITVNSLVTNTDDNDGIETTTHGGGNATLNMPDASGTVNVKGGNGILIDSLAAGGNISGNVGSGLTINLDNTIAGANNALRPNSGIYVTTLGVGTIGLTTGAAIITSGPRAAGIRGDARLGSVTITNSGPITTSGNNSSGIIIDTLTNGANASGAISITSSNSIATAGSQSHGIVATATSTSTGAAGAVTISNQGSVTTTGANSNGLQASVAGTTVGAVTVTSAGALNASGNFSAGIYAFGNRADVTIGAGGSVSGGWQSDLASVGLSGVPASGIALGSRGTGTTLTNNGAVGALSDRAIVELDRFGIGALGPLSIVNNGNVTGFIQLGAGDATFRNLTPTSFDMRHFADTNGDGIRDTKRVAISDFGAGNDLFLNETNGVVRLAPVAAAAATDPAGYYRPTTGIDSRALEASFYDFTRAGLLQGQMVNLERFSNAGVIDLRGTVTGNTLFITGGPGVVGGVPQAGNGVYISNGGQLLLNTVLNSGIPPGGQTNSYSDMLIVDSTQTGPGGATRILITADPASAGALTLGNGIALVEVRNKTASAGDAFVLGSRVASGAYEYLLYHNGVGGDSADGNWYLRNTVEPPTPTPPTPVPPTPTPPSPEPPAPVPPVPPSPTPTPTPTPTPNHRVEVPVDMVVPALASRLGLAMLGSYHDRAGEDYPDALPQPAPVAPIWCKDPARNFRCLPTAEQNAAYADAATGEGGRRFAGWGRVFGETGSVGYGNRGGQFGMLGKFLQNGPSYDYDLGGFQVGMDLYRKQYDSGMRDIAGLFVGFGRIESDVRAVLGGKAGSTSMDGYSVGAYWTRKGASGWYVDAVVQATWYDQIRARSVLGETLSTDGWGFAASLEGGYPIALGAGWTIEPQAQLIYQRISIDGAADRFGRISYDDTDTLYGRLGGRLTKSWTLDSGRPITTWARANVWHSFGDDAKTSFASLQGLNPVTLGTSLGGTWGQVGLGVASQVTSNVSLFATADYNFALDQGKGTSLGGRAGIKVVW</sequence>
<dbReference type="Proteomes" id="UP001254257">
    <property type="component" value="Unassembled WGS sequence"/>
</dbReference>
<comment type="caution">
    <text evidence="3">The sequence shown here is derived from an EMBL/GenBank/DDBJ whole genome shotgun (WGS) entry which is preliminary data.</text>
</comment>
<feature type="compositionally biased region" description="Pro residues" evidence="1">
    <location>
        <begin position="688"/>
        <end position="728"/>
    </location>
</feature>
<dbReference type="SMART" id="SM00869">
    <property type="entry name" value="Autotransporter"/>
    <property type="match status" value="1"/>
</dbReference>
<accession>A0ABU3SBM2</accession>
<dbReference type="Gene3D" id="2.40.128.130">
    <property type="entry name" value="Autotransporter beta-domain"/>
    <property type="match status" value="1"/>
</dbReference>
<dbReference type="InterPro" id="IPR051551">
    <property type="entry name" value="Autotransporter_adhesion"/>
</dbReference>
<dbReference type="Pfam" id="PF03797">
    <property type="entry name" value="Autotransporter"/>
    <property type="match status" value="1"/>
</dbReference>
<keyword evidence="4" id="KW-1185">Reference proteome</keyword>
<evidence type="ECO:0000313" key="4">
    <source>
        <dbReference type="Proteomes" id="UP001254257"/>
    </source>
</evidence>
<dbReference type="Gene3D" id="2.160.20.20">
    <property type="match status" value="1"/>
</dbReference>
<dbReference type="PANTHER" id="PTHR35037:SF3">
    <property type="entry name" value="C-TERMINAL REGION OF AIDA-LIKE PROTEIN"/>
    <property type="match status" value="1"/>
</dbReference>
<gene>
    <name evidence="3" type="ORF">RKE40_17940</name>
</gene>
<evidence type="ECO:0000313" key="3">
    <source>
        <dbReference type="EMBL" id="MDU0341787.1"/>
    </source>
</evidence>
<dbReference type="PANTHER" id="PTHR35037">
    <property type="entry name" value="C-TERMINAL REGION OF AIDA-LIKE PROTEIN"/>
    <property type="match status" value="1"/>
</dbReference>
<dbReference type="PROSITE" id="PS51208">
    <property type="entry name" value="AUTOTRANSPORTER"/>
    <property type="match status" value="1"/>
</dbReference>
<dbReference type="SUPFAM" id="SSF103515">
    <property type="entry name" value="Autotransporter"/>
    <property type="match status" value="1"/>
</dbReference>
<dbReference type="InterPro" id="IPR036709">
    <property type="entry name" value="Autotransporte_beta_dom_sf"/>
</dbReference>
<dbReference type="InterPro" id="IPR043990">
    <property type="entry name" value="AC_1"/>
</dbReference>
<dbReference type="SUPFAM" id="SSF51126">
    <property type="entry name" value="Pectin lyase-like"/>
    <property type="match status" value="1"/>
</dbReference>